<dbReference type="RefSeq" id="WP_286651809.1">
    <property type="nucleotide sequence ID" value="NZ_JACAGK010000044.1"/>
</dbReference>
<reference evidence="1" key="1">
    <citation type="submission" date="2020-06" db="EMBL/GenBank/DDBJ databases">
        <authorList>
            <person name="Dong N."/>
        </authorList>
    </citation>
    <scope>NUCLEOTIDE SEQUENCE</scope>
    <source>
        <strain evidence="1">R1692</strain>
    </source>
</reference>
<organism evidence="1 2">
    <name type="scientific">Sphingobacterium hotanense</name>
    <dbReference type="NCBI Taxonomy" id="649196"/>
    <lineage>
        <taxon>Bacteria</taxon>
        <taxon>Pseudomonadati</taxon>
        <taxon>Bacteroidota</taxon>
        <taxon>Sphingobacteriia</taxon>
        <taxon>Sphingobacteriales</taxon>
        <taxon>Sphingobacteriaceae</taxon>
        <taxon>Sphingobacterium</taxon>
    </lineage>
</organism>
<accession>A0ABT7NQ38</accession>
<keyword evidence="2" id="KW-1185">Reference proteome</keyword>
<evidence type="ECO:0000313" key="1">
    <source>
        <dbReference type="EMBL" id="MDM1049367.1"/>
    </source>
</evidence>
<dbReference type="Proteomes" id="UP001170954">
    <property type="component" value="Unassembled WGS sequence"/>
</dbReference>
<proteinExistence type="predicted"/>
<name>A0ABT7NQ38_9SPHI</name>
<reference evidence="1" key="2">
    <citation type="journal article" date="2022" name="Sci. Total Environ.">
        <title>Prevalence, transmission, and molecular epidemiology of tet(X)-positive bacteria among humans, animals, and environmental niches in China: An epidemiological, and genomic-based study.</title>
        <authorList>
            <person name="Dong N."/>
            <person name="Zeng Y."/>
            <person name="Cai C."/>
            <person name="Sun C."/>
            <person name="Lu J."/>
            <person name="Liu C."/>
            <person name="Zhou H."/>
            <person name="Sun Q."/>
            <person name="Shu L."/>
            <person name="Wang H."/>
            <person name="Wang Y."/>
            <person name="Wang S."/>
            <person name="Wu C."/>
            <person name="Chan E.W."/>
            <person name="Chen G."/>
            <person name="Shen Z."/>
            <person name="Chen S."/>
            <person name="Zhang R."/>
        </authorList>
    </citation>
    <scope>NUCLEOTIDE SEQUENCE</scope>
    <source>
        <strain evidence="1">R1692</strain>
    </source>
</reference>
<protein>
    <submittedName>
        <fullName evidence="1">Uncharacterized protein</fullName>
    </submittedName>
</protein>
<sequence>MIEQLDKRAKLYQKGNIEYVKFEILSIDTLSVGGLFYDVKVKGSAKHKASESIKVDTTMVMFSRDFYIID</sequence>
<gene>
    <name evidence="1" type="ORF">HX018_14080</name>
</gene>
<evidence type="ECO:0000313" key="2">
    <source>
        <dbReference type="Proteomes" id="UP001170954"/>
    </source>
</evidence>
<dbReference type="EMBL" id="JACAGK010000044">
    <property type="protein sequence ID" value="MDM1049367.1"/>
    <property type="molecule type" value="Genomic_DNA"/>
</dbReference>
<comment type="caution">
    <text evidence="1">The sequence shown here is derived from an EMBL/GenBank/DDBJ whole genome shotgun (WGS) entry which is preliminary data.</text>
</comment>